<evidence type="ECO:0000313" key="2">
    <source>
        <dbReference type="EMBL" id="JAT68219.1"/>
    </source>
</evidence>
<organism evidence="2">
    <name type="scientific">Auxenochlorella protothecoides</name>
    <name type="common">Green microalga</name>
    <name type="synonym">Chlorella protothecoides</name>
    <dbReference type="NCBI Taxonomy" id="3075"/>
    <lineage>
        <taxon>Eukaryota</taxon>
        <taxon>Viridiplantae</taxon>
        <taxon>Chlorophyta</taxon>
        <taxon>core chlorophytes</taxon>
        <taxon>Trebouxiophyceae</taxon>
        <taxon>Chlorellales</taxon>
        <taxon>Chlorellaceae</taxon>
        <taxon>Auxenochlorella</taxon>
    </lineage>
</organism>
<evidence type="ECO:0000256" key="1">
    <source>
        <dbReference type="SAM" id="MobiDB-lite"/>
    </source>
</evidence>
<name>A0A1D1ZMY1_AUXPR</name>
<feature type="compositionally biased region" description="Polar residues" evidence="1">
    <location>
        <begin position="43"/>
        <end position="59"/>
    </location>
</feature>
<protein>
    <submittedName>
        <fullName evidence="2">Uncharacterized protein</fullName>
    </submittedName>
</protein>
<dbReference type="AlphaFoldDB" id="A0A1D1ZMY1"/>
<reference evidence="2" key="1">
    <citation type="submission" date="2015-08" db="EMBL/GenBank/DDBJ databases">
        <authorList>
            <person name="Babu N.S."/>
            <person name="Beckwith C.J."/>
            <person name="Beseler K.G."/>
            <person name="Brison A."/>
            <person name="Carone J.V."/>
            <person name="Caskin T.P."/>
            <person name="Diamond M."/>
            <person name="Durham M.E."/>
            <person name="Foxe J.M."/>
            <person name="Go M."/>
            <person name="Henderson B.A."/>
            <person name="Jones I.B."/>
            <person name="McGettigan J.A."/>
            <person name="Micheletti S.J."/>
            <person name="Nasrallah M.E."/>
            <person name="Ortiz D."/>
            <person name="Piller C.R."/>
            <person name="Privatt S.R."/>
            <person name="Schneider S.L."/>
            <person name="Sharp S."/>
            <person name="Smith T.C."/>
            <person name="Stanton J.D."/>
            <person name="Ullery H.E."/>
            <person name="Wilson R.J."/>
            <person name="Serrano M.G."/>
            <person name="Buck G."/>
            <person name="Lee V."/>
            <person name="Wang Y."/>
            <person name="Carvalho R."/>
            <person name="Voegtly L."/>
            <person name="Shi R."/>
            <person name="Duckworth R."/>
            <person name="Johnson A."/>
            <person name="Loviza R."/>
            <person name="Walstead R."/>
            <person name="Shah Z."/>
            <person name="Kiflezghi M."/>
            <person name="Wade K."/>
            <person name="Ball S.L."/>
            <person name="Bradley K.W."/>
            <person name="Asai D.J."/>
            <person name="Bowman C.A."/>
            <person name="Russell D.A."/>
            <person name="Pope W.H."/>
            <person name="Jacobs-Sera D."/>
            <person name="Hendrix R.W."/>
            <person name="Hatfull G.F."/>
        </authorList>
    </citation>
    <scope>NUCLEOTIDE SEQUENCE</scope>
</reference>
<sequence>MPKRKAPPTDEADKASRAVKSEAESDDHTEDVDPKEADAHKASPSNKAETTSPAKTVSSRPPLKINRAPVLTLWAAVVAEKQGFHWDEAVTIGKYIAGVLAHSKGKSLGLYHDSPVTEEDREARRERDRNMGVEHVDAFGMSIPVRKKGRHHLAFSQGSTLAPASAKTYLSHAFKDHLEDVKDAMARLASAVPEAELGKACYPLYEHFRPAWKGWGQSAELDIDGICQLAHGGAWKEYAP</sequence>
<feature type="compositionally biased region" description="Basic and acidic residues" evidence="1">
    <location>
        <begin position="31"/>
        <end position="41"/>
    </location>
</feature>
<feature type="compositionally biased region" description="Basic and acidic residues" evidence="1">
    <location>
        <begin position="7"/>
        <end position="23"/>
    </location>
</feature>
<accession>A0A1D1ZMY1</accession>
<proteinExistence type="predicted"/>
<feature type="region of interest" description="Disordered" evidence="1">
    <location>
        <begin position="1"/>
        <end position="61"/>
    </location>
</feature>
<gene>
    <name evidence="2" type="ORF">g.23462</name>
</gene>
<dbReference type="EMBL" id="GDKF01010403">
    <property type="protein sequence ID" value="JAT68219.1"/>
    <property type="molecule type" value="Transcribed_RNA"/>
</dbReference>